<dbReference type="PANTHER" id="PTHR43881">
    <property type="entry name" value="GAMMA-GLUTAMYLTRANSPEPTIDASE (AFU_ORTHOLOGUE AFUA_4G13580)"/>
    <property type="match status" value="1"/>
</dbReference>
<sequence length="384" mass="41881">MRDLFLPGRSTVHAPNGMAATSHPLSTSTALKILLSGGNAMDAAVAAVAVQCVVEPQSTSIGGDCFCLYSPKGQEVIAYNGSGIAPKAAEVDWYIKNGISSIAQQTPHSVTIPGAIDAWWQLLADHGTLSFKDVLLPAIEYARKGAPVNHRQSYDWSLCEELLSKDPTSREQYLFDGKPPKIGRLVKLPLLANTLEYIAKNGKEGFYNGWVAEDIVAYLESLGGLHTLEDFASYSGKYVEPIHTNYRGYDVYECPPNGQGIVALGGLNILSGFDMASYDPISVDRLHLEIEAMRLAYRDRNTILGDPDFGDIPVEEWLSEDHASAERAQIDINKRMPNIPPTKLPSHNDTVYLTVVDKDRNAVSFINTLFYSFGSGLTAPKSGI</sequence>
<accession>A0A382I0S9</accession>
<name>A0A382I0S9_9ZZZZ</name>
<gene>
    <name evidence="1" type="ORF">METZ01_LOCUS246084</name>
</gene>
<dbReference type="Pfam" id="PF01019">
    <property type="entry name" value="G_glu_transpept"/>
    <property type="match status" value="1"/>
</dbReference>
<reference evidence="1" key="1">
    <citation type="submission" date="2018-05" db="EMBL/GenBank/DDBJ databases">
        <authorList>
            <person name="Lanie J.A."/>
            <person name="Ng W.-L."/>
            <person name="Kazmierczak K.M."/>
            <person name="Andrzejewski T.M."/>
            <person name="Davidsen T.M."/>
            <person name="Wayne K.J."/>
            <person name="Tettelin H."/>
            <person name="Glass J.I."/>
            <person name="Rusch D."/>
            <person name="Podicherti R."/>
            <person name="Tsui H.-C.T."/>
            <person name="Winkler M.E."/>
        </authorList>
    </citation>
    <scope>NUCLEOTIDE SEQUENCE</scope>
</reference>
<evidence type="ECO:0008006" key="2">
    <source>
        <dbReference type="Google" id="ProtNLM"/>
    </source>
</evidence>
<dbReference type="Gene3D" id="1.10.246.130">
    <property type="match status" value="1"/>
</dbReference>
<dbReference type="InterPro" id="IPR029055">
    <property type="entry name" value="Ntn_hydrolases_N"/>
</dbReference>
<dbReference type="EMBL" id="UINC01064500">
    <property type="protein sequence ID" value="SVB93230.1"/>
    <property type="molecule type" value="Genomic_DNA"/>
</dbReference>
<dbReference type="PRINTS" id="PR01210">
    <property type="entry name" value="GGTRANSPTASE"/>
</dbReference>
<dbReference type="SUPFAM" id="SSF56235">
    <property type="entry name" value="N-terminal nucleophile aminohydrolases (Ntn hydrolases)"/>
    <property type="match status" value="1"/>
</dbReference>
<organism evidence="1">
    <name type="scientific">marine metagenome</name>
    <dbReference type="NCBI Taxonomy" id="408172"/>
    <lineage>
        <taxon>unclassified sequences</taxon>
        <taxon>metagenomes</taxon>
        <taxon>ecological metagenomes</taxon>
    </lineage>
</organism>
<dbReference type="AlphaFoldDB" id="A0A382I0S9"/>
<dbReference type="InterPro" id="IPR043137">
    <property type="entry name" value="GGT_ssub_C"/>
</dbReference>
<proteinExistence type="predicted"/>
<protein>
    <recommendedName>
        <fullName evidence="2">Gamma-glutamyltransferase</fullName>
    </recommendedName>
</protein>
<dbReference type="InterPro" id="IPR043138">
    <property type="entry name" value="GGT_lsub"/>
</dbReference>
<dbReference type="PANTHER" id="PTHR43881:SF1">
    <property type="entry name" value="GAMMA-GLUTAMYLTRANSPEPTIDASE (AFU_ORTHOLOGUE AFUA_4G13580)"/>
    <property type="match status" value="1"/>
</dbReference>
<dbReference type="Gene3D" id="3.60.20.40">
    <property type="match status" value="1"/>
</dbReference>
<feature type="non-terminal residue" evidence="1">
    <location>
        <position position="384"/>
    </location>
</feature>
<dbReference type="InterPro" id="IPR052896">
    <property type="entry name" value="GGT-like_enzyme"/>
</dbReference>
<evidence type="ECO:0000313" key="1">
    <source>
        <dbReference type="EMBL" id="SVB93230.1"/>
    </source>
</evidence>